<reference evidence="2" key="1">
    <citation type="submission" date="2015-12" db="EMBL/GenBank/DDBJ databases">
        <title>Gene expression during late stages of embryo sac development: a critical building block for successful pollen-pistil interactions.</title>
        <authorList>
            <person name="Liu Y."/>
            <person name="Joly V."/>
            <person name="Sabar M."/>
            <person name="Matton D.P."/>
        </authorList>
    </citation>
    <scope>NUCLEOTIDE SEQUENCE</scope>
</reference>
<evidence type="ECO:0000256" key="1">
    <source>
        <dbReference type="SAM" id="SignalP"/>
    </source>
</evidence>
<sequence>MCKLLLRYMFALIWRICLDLDIRTFRVQQHTFLSQSLRQFFPNIHSFNSISFPKFMENVGRKRKMVRGKSMDTKRMYYTCQKPSDVDLEAENTTVFLPQTFADQLYDLNTSA</sequence>
<proteinExistence type="predicted"/>
<keyword evidence="1" id="KW-0732">Signal</keyword>
<evidence type="ECO:0000313" key="2">
    <source>
        <dbReference type="EMBL" id="JAP21006.1"/>
    </source>
</evidence>
<name>A0A0V0HKK0_SOLCH</name>
<feature type="signal peptide" evidence="1">
    <location>
        <begin position="1"/>
        <end position="19"/>
    </location>
</feature>
<protein>
    <submittedName>
        <fullName evidence="2">Putative ovule protein</fullName>
    </submittedName>
</protein>
<dbReference type="AlphaFoldDB" id="A0A0V0HKK0"/>
<dbReference type="EMBL" id="GEDG01018186">
    <property type="protein sequence ID" value="JAP21006.1"/>
    <property type="molecule type" value="Transcribed_RNA"/>
</dbReference>
<feature type="chain" id="PRO_5006865921" evidence="1">
    <location>
        <begin position="20"/>
        <end position="112"/>
    </location>
</feature>
<accession>A0A0V0HKK0</accession>
<organism evidence="2">
    <name type="scientific">Solanum chacoense</name>
    <name type="common">Chaco potato</name>
    <dbReference type="NCBI Taxonomy" id="4108"/>
    <lineage>
        <taxon>Eukaryota</taxon>
        <taxon>Viridiplantae</taxon>
        <taxon>Streptophyta</taxon>
        <taxon>Embryophyta</taxon>
        <taxon>Tracheophyta</taxon>
        <taxon>Spermatophyta</taxon>
        <taxon>Magnoliopsida</taxon>
        <taxon>eudicotyledons</taxon>
        <taxon>Gunneridae</taxon>
        <taxon>Pentapetalae</taxon>
        <taxon>asterids</taxon>
        <taxon>lamiids</taxon>
        <taxon>Solanales</taxon>
        <taxon>Solanaceae</taxon>
        <taxon>Solanoideae</taxon>
        <taxon>Solaneae</taxon>
        <taxon>Solanum</taxon>
    </lineage>
</organism>